<dbReference type="AlphaFoldDB" id="A0AAV2FGM8"/>
<dbReference type="Proteomes" id="UP001497516">
    <property type="component" value="Chromosome 6"/>
</dbReference>
<keyword evidence="2" id="KW-1185">Reference proteome</keyword>
<proteinExistence type="predicted"/>
<evidence type="ECO:0000313" key="1">
    <source>
        <dbReference type="EMBL" id="CAL1397157.1"/>
    </source>
</evidence>
<evidence type="ECO:0000313" key="2">
    <source>
        <dbReference type="Proteomes" id="UP001497516"/>
    </source>
</evidence>
<name>A0AAV2FGM8_9ROSI</name>
<reference evidence="1 2" key="1">
    <citation type="submission" date="2024-04" db="EMBL/GenBank/DDBJ databases">
        <authorList>
            <person name="Fracassetti M."/>
        </authorList>
    </citation>
    <scope>NUCLEOTIDE SEQUENCE [LARGE SCALE GENOMIC DNA]</scope>
</reference>
<sequence length="149" mass="17592">MMKRYLTGEQFMLARIMKEWFIRVRLQSLIASRKYGYGGGDKIKTDAECLKELLGECDDCPESDLKMAVQEIDTWEEKYYGEWFDEIQQLKNKYFETKGDEKQKKQNDDVLFSIRKMILRMRLSGQFSDGLELWSKESSLETLITIGKS</sequence>
<organism evidence="1 2">
    <name type="scientific">Linum trigynum</name>
    <dbReference type="NCBI Taxonomy" id="586398"/>
    <lineage>
        <taxon>Eukaryota</taxon>
        <taxon>Viridiplantae</taxon>
        <taxon>Streptophyta</taxon>
        <taxon>Embryophyta</taxon>
        <taxon>Tracheophyta</taxon>
        <taxon>Spermatophyta</taxon>
        <taxon>Magnoliopsida</taxon>
        <taxon>eudicotyledons</taxon>
        <taxon>Gunneridae</taxon>
        <taxon>Pentapetalae</taxon>
        <taxon>rosids</taxon>
        <taxon>fabids</taxon>
        <taxon>Malpighiales</taxon>
        <taxon>Linaceae</taxon>
        <taxon>Linum</taxon>
    </lineage>
</organism>
<dbReference type="EMBL" id="OZ034819">
    <property type="protein sequence ID" value="CAL1397157.1"/>
    <property type="molecule type" value="Genomic_DNA"/>
</dbReference>
<gene>
    <name evidence="1" type="ORF">LTRI10_LOCUS37480</name>
</gene>
<accession>A0AAV2FGM8</accession>
<protein>
    <submittedName>
        <fullName evidence="1">Uncharacterized protein</fullName>
    </submittedName>
</protein>